<accession>A0A5J4TPT0</accession>
<dbReference type="EMBL" id="SNRW01027741">
    <property type="protein sequence ID" value="KAA6359893.1"/>
    <property type="molecule type" value="Genomic_DNA"/>
</dbReference>
<evidence type="ECO:0000313" key="2">
    <source>
        <dbReference type="Proteomes" id="UP000324800"/>
    </source>
</evidence>
<name>A0A5J4TPT0_9EUKA</name>
<evidence type="ECO:0008006" key="3">
    <source>
        <dbReference type="Google" id="ProtNLM"/>
    </source>
</evidence>
<dbReference type="InterPro" id="IPR011050">
    <property type="entry name" value="Pectin_lyase_fold/virulence"/>
</dbReference>
<feature type="non-terminal residue" evidence="1">
    <location>
        <position position="488"/>
    </location>
</feature>
<protein>
    <recommendedName>
        <fullName evidence="3">Right handed beta helix domain-containing protein</fullName>
    </recommendedName>
</protein>
<dbReference type="Proteomes" id="UP000324800">
    <property type="component" value="Unassembled WGS sequence"/>
</dbReference>
<dbReference type="SUPFAM" id="SSF51126">
    <property type="entry name" value="Pectin lyase-like"/>
    <property type="match status" value="1"/>
</dbReference>
<comment type="caution">
    <text evidence="1">The sequence shown here is derived from an EMBL/GenBank/DDBJ whole genome shotgun (WGS) entry which is preliminary data.</text>
</comment>
<feature type="non-terminal residue" evidence="1">
    <location>
        <position position="1"/>
    </location>
</feature>
<proteinExistence type="predicted"/>
<gene>
    <name evidence="1" type="ORF">EZS28_044580</name>
</gene>
<organism evidence="1 2">
    <name type="scientific">Streblomastix strix</name>
    <dbReference type="NCBI Taxonomy" id="222440"/>
    <lineage>
        <taxon>Eukaryota</taxon>
        <taxon>Metamonada</taxon>
        <taxon>Preaxostyla</taxon>
        <taxon>Oxymonadida</taxon>
        <taxon>Streblomastigidae</taxon>
        <taxon>Streblomastix</taxon>
    </lineage>
</organism>
<reference evidence="1 2" key="1">
    <citation type="submission" date="2019-03" db="EMBL/GenBank/DDBJ databases">
        <title>Single cell metagenomics reveals metabolic interactions within the superorganism composed of flagellate Streblomastix strix and complex community of Bacteroidetes bacteria on its surface.</title>
        <authorList>
            <person name="Treitli S.C."/>
            <person name="Kolisko M."/>
            <person name="Husnik F."/>
            <person name="Keeling P."/>
            <person name="Hampl V."/>
        </authorList>
    </citation>
    <scope>NUCLEOTIDE SEQUENCE [LARGE SCALE GENOMIC DNA]</scope>
    <source>
        <strain evidence="1">ST1C</strain>
    </source>
</reference>
<dbReference type="OrthoDB" id="421972at2759"/>
<sequence>KQIYIPPPPNSGSLKLVQQPSNFIQFVCTSGYGGAVYLFINNEGQVTITNSIFYQCNGIIGGGIGVSIESGGKLTIDGQCNFTECNALIGGGIYVEESGINSKLILDDGIIFEGCYTSFSEPEFGGGGIYIYFTEQGSMIVNNVQFKDCNAFYGGGIIIDGYSQAKLIFNGTQFTQCYAYQGGGIYVNIQIENSILELIGVIFEQCEAIMYDGGGIYVNVGFGVQFILSEICQFKDCYAGNKGGGLYLNNYESQFQVIGFAQFLNCESSFGGGILIQFSEQSTIDIQNISLEYCISIYGGGIYSDLNDYGTLNIKDTTFDSCTCTQPGNGGGLYLYQGISSIISITNSSFINCNTISNSYYQKYGWGGAIYIQTSITAENLNESNFIMRNLTFNGCSAVNSIGNNLHICSINTLTTGLAIKNGNLLTVIDLSNHPNIISDLYTSMSYAYDYMGINESLETSNPGTINPDLHNTLFEQSFIYNVSNPTY</sequence>
<dbReference type="AlphaFoldDB" id="A0A5J4TPT0"/>
<evidence type="ECO:0000313" key="1">
    <source>
        <dbReference type="EMBL" id="KAA6359893.1"/>
    </source>
</evidence>